<dbReference type="AlphaFoldDB" id="A0A9J6GX63"/>
<accession>A0A9J6GX63</accession>
<keyword evidence="2" id="KW-1185">Reference proteome</keyword>
<dbReference type="VEuPathDB" id="VectorBase:HLOH_050201"/>
<dbReference type="OMA" id="MFEVTAY"/>
<gene>
    <name evidence="1" type="ORF">HPB48_023090</name>
</gene>
<evidence type="ECO:0000313" key="2">
    <source>
        <dbReference type="Proteomes" id="UP000821853"/>
    </source>
</evidence>
<sequence length="101" mass="11208">MVQAQKDISSAWTVIIEPNQNIGIVSTPDAQAALYLKNLRPVDINEQMFEVTAYLAAPDNSIKGVFHQIFQGTTEEELRDQIRADGYTVIKGECSNAPLQQ</sequence>
<dbReference type="EMBL" id="JABSTR010000009">
    <property type="protein sequence ID" value="KAH9378844.1"/>
    <property type="molecule type" value="Genomic_DNA"/>
</dbReference>
<reference evidence="1 2" key="1">
    <citation type="journal article" date="2020" name="Cell">
        <title>Large-Scale Comparative Analyses of Tick Genomes Elucidate Their Genetic Diversity and Vector Capacities.</title>
        <authorList>
            <consortium name="Tick Genome and Microbiome Consortium (TIGMIC)"/>
            <person name="Jia N."/>
            <person name="Wang J."/>
            <person name="Shi W."/>
            <person name="Du L."/>
            <person name="Sun Y."/>
            <person name="Zhan W."/>
            <person name="Jiang J.F."/>
            <person name="Wang Q."/>
            <person name="Zhang B."/>
            <person name="Ji P."/>
            <person name="Bell-Sakyi L."/>
            <person name="Cui X.M."/>
            <person name="Yuan T.T."/>
            <person name="Jiang B.G."/>
            <person name="Yang W.F."/>
            <person name="Lam T.T."/>
            <person name="Chang Q.C."/>
            <person name="Ding S.J."/>
            <person name="Wang X.J."/>
            <person name="Zhu J.G."/>
            <person name="Ruan X.D."/>
            <person name="Zhao L."/>
            <person name="Wei J.T."/>
            <person name="Ye R.Z."/>
            <person name="Que T.C."/>
            <person name="Du C.H."/>
            <person name="Zhou Y.H."/>
            <person name="Cheng J.X."/>
            <person name="Dai P.F."/>
            <person name="Guo W.B."/>
            <person name="Han X.H."/>
            <person name="Huang E.J."/>
            <person name="Li L.F."/>
            <person name="Wei W."/>
            <person name="Gao Y.C."/>
            <person name="Liu J.Z."/>
            <person name="Shao H.Z."/>
            <person name="Wang X."/>
            <person name="Wang C.C."/>
            <person name="Yang T.C."/>
            <person name="Huo Q.B."/>
            <person name="Li W."/>
            <person name="Chen H.Y."/>
            <person name="Chen S.E."/>
            <person name="Zhou L.G."/>
            <person name="Ni X.B."/>
            <person name="Tian J.H."/>
            <person name="Sheng Y."/>
            <person name="Liu T."/>
            <person name="Pan Y.S."/>
            <person name="Xia L.Y."/>
            <person name="Li J."/>
            <person name="Zhao F."/>
            <person name="Cao W.C."/>
        </authorList>
    </citation>
    <scope>NUCLEOTIDE SEQUENCE [LARGE SCALE GENOMIC DNA]</scope>
    <source>
        <strain evidence="1">HaeL-2018</strain>
    </source>
</reference>
<evidence type="ECO:0000313" key="1">
    <source>
        <dbReference type="EMBL" id="KAH9378844.1"/>
    </source>
</evidence>
<dbReference type="Proteomes" id="UP000821853">
    <property type="component" value="Unassembled WGS sequence"/>
</dbReference>
<name>A0A9J6GX63_HAELO</name>
<protein>
    <submittedName>
        <fullName evidence="1">Uncharacterized protein</fullName>
    </submittedName>
</protein>
<proteinExistence type="predicted"/>
<comment type="caution">
    <text evidence="1">The sequence shown here is derived from an EMBL/GenBank/DDBJ whole genome shotgun (WGS) entry which is preliminary data.</text>
</comment>
<organism evidence="1 2">
    <name type="scientific">Haemaphysalis longicornis</name>
    <name type="common">Bush tick</name>
    <dbReference type="NCBI Taxonomy" id="44386"/>
    <lineage>
        <taxon>Eukaryota</taxon>
        <taxon>Metazoa</taxon>
        <taxon>Ecdysozoa</taxon>
        <taxon>Arthropoda</taxon>
        <taxon>Chelicerata</taxon>
        <taxon>Arachnida</taxon>
        <taxon>Acari</taxon>
        <taxon>Parasitiformes</taxon>
        <taxon>Ixodida</taxon>
        <taxon>Ixodoidea</taxon>
        <taxon>Ixodidae</taxon>
        <taxon>Haemaphysalinae</taxon>
        <taxon>Haemaphysalis</taxon>
    </lineage>
</organism>